<dbReference type="AlphaFoldDB" id="A0A9P8WAT2"/>
<name>A0A9P8WAT2_9HYPO</name>
<evidence type="ECO:0000313" key="2">
    <source>
        <dbReference type="Proteomes" id="UP000777438"/>
    </source>
</evidence>
<organism evidence="1 2">
    <name type="scientific">Thelonectria olida</name>
    <dbReference type="NCBI Taxonomy" id="1576542"/>
    <lineage>
        <taxon>Eukaryota</taxon>
        <taxon>Fungi</taxon>
        <taxon>Dikarya</taxon>
        <taxon>Ascomycota</taxon>
        <taxon>Pezizomycotina</taxon>
        <taxon>Sordariomycetes</taxon>
        <taxon>Hypocreomycetidae</taxon>
        <taxon>Hypocreales</taxon>
        <taxon>Nectriaceae</taxon>
        <taxon>Thelonectria</taxon>
    </lineage>
</organism>
<dbReference type="Proteomes" id="UP000777438">
    <property type="component" value="Unassembled WGS sequence"/>
</dbReference>
<proteinExistence type="predicted"/>
<accession>A0A9P8WAT2</accession>
<keyword evidence="2" id="KW-1185">Reference proteome</keyword>
<gene>
    <name evidence="1" type="ORF">B0T10DRAFT_238799</name>
</gene>
<protein>
    <submittedName>
        <fullName evidence="1">Uncharacterized protein</fullName>
    </submittedName>
</protein>
<dbReference type="EMBL" id="JAGPYM010000005">
    <property type="protein sequence ID" value="KAH6894118.1"/>
    <property type="molecule type" value="Genomic_DNA"/>
</dbReference>
<reference evidence="1 2" key="1">
    <citation type="journal article" date="2021" name="Nat. Commun.">
        <title>Genetic determinants of endophytism in the Arabidopsis root mycobiome.</title>
        <authorList>
            <person name="Mesny F."/>
            <person name="Miyauchi S."/>
            <person name="Thiergart T."/>
            <person name="Pickel B."/>
            <person name="Atanasova L."/>
            <person name="Karlsson M."/>
            <person name="Huettel B."/>
            <person name="Barry K.W."/>
            <person name="Haridas S."/>
            <person name="Chen C."/>
            <person name="Bauer D."/>
            <person name="Andreopoulos W."/>
            <person name="Pangilinan J."/>
            <person name="LaButti K."/>
            <person name="Riley R."/>
            <person name="Lipzen A."/>
            <person name="Clum A."/>
            <person name="Drula E."/>
            <person name="Henrissat B."/>
            <person name="Kohler A."/>
            <person name="Grigoriev I.V."/>
            <person name="Martin F.M."/>
            <person name="Hacquard S."/>
        </authorList>
    </citation>
    <scope>NUCLEOTIDE SEQUENCE [LARGE SCALE GENOMIC DNA]</scope>
    <source>
        <strain evidence="1 2">MPI-CAGE-CH-0241</strain>
    </source>
</reference>
<comment type="caution">
    <text evidence="1">The sequence shown here is derived from an EMBL/GenBank/DDBJ whole genome shotgun (WGS) entry which is preliminary data.</text>
</comment>
<evidence type="ECO:0000313" key="1">
    <source>
        <dbReference type="EMBL" id="KAH6894118.1"/>
    </source>
</evidence>
<sequence>MVIPRPLHHPAWLMMTPGSVSLQYLAGAALAGSHSHPKPQIIDCGDLLDGPISSPNSLAAKVGVCEHAVLRGYTSALTAPPRSHWSRDRAVSILCCPLSLQHAACICICICICASEMKKKKLLCHRRSARVLLQPKPREQGQSGSQRQATCEWHNVKSTVLSCLRPGM</sequence>